<feature type="compositionally biased region" description="Polar residues" evidence="1">
    <location>
        <begin position="83"/>
        <end position="102"/>
    </location>
</feature>
<dbReference type="InParanoid" id="B4M2Q5"/>
<feature type="compositionally biased region" description="Basic and acidic residues" evidence="1">
    <location>
        <begin position="139"/>
        <end position="154"/>
    </location>
</feature>
<feature type="region of interest" description="Disordered" evidence="1">
    <location>
        <begin position="508"/>
        <end position="560"/>
    </location>
</feature>
<organism evidence="2 3">
    <name type="scientific">Drosophila virilis</name>
    <name type="common">Fruit fly</name>
    <dbReference type="NCBI Taxonomy" id="7244"/>
    <lineage>
        <taxon>Eukaryota</taxon>
        <taxon>Metazoa</taxon>
        <taxon>Ecdysozoa</taxon>
        <taxon>Arthropoda</taxon>
        <taxon>Hexapoda</taxon>
        <taxon>Insecta</taxon>
        <taxon>Pterygota</taxon>
        <taxon>Neoptera</taxon>
        <taxon>Endopterygota</taxon>
        <taxon>Diptera</taxon>
        <taxon>Brachycera</taxon>
        <taxon>Muscomorpha</taxon>
        <taxon>Ephydroidea</taxon>
        <taxon>Drosophilidae</taxon>
        <taxon>Drosophila</taxon>
    </lineage>
</organism>
<feature type="compositionally biased region" description="Basic and acidic residues" evidence="1">
    <location>
        <begin position="263"/>
        <end position="278"/>
    </location>
</feature>
<protein>
    <submittedName>
        <fullName evidence="2">Uncharacterized protein</fullName>
    </submittedName>
</protein>
<dbReference type="Proteomes" id="UP000008792">
    <property type="component" value="Unassembled WGS sequence"/>
</dbReference>
<name>B4M2Q5_DROVI</name>
<feature type="region of interest" description="Disordered" evidence="1">
    <location>
        <begin position="346"/>
        <end position="406"/>
    </location>
</feature>
<keyword evidence="3" id="KW-1185">Reference proteome</keyword>
<dbReference type="HOGENOM" id="CLU_425328_0_0_1"/>
<dbReference type="EMBL" id="CH940651">
    <property type="protein sequence ID" value="EDW65959.2"/>
    <property type="molecule type" value="Genomic_DNA"/>
</dbReference>
<reference evidence="2 3" key="1">
    <citation type="journal article" date="2007" name="Nature">
        <title>Evolution of genes and genomes on the Drosophila phylogeny.</title>
        <authorList>
            <consortium name="Drosophila 12 Genomes Consortium"/>
            <person name="Clark A.G."/>
            <person name="Eisen M.B."/>
            <person name="Smith D.R."/>
            <person name="Bergman C.M."/>
            <person name="Oliver B."/>
            <person name="Markow T.A."/>
            <person name="Kaufman T.C."/>
            <person name="Kellis M."/>
            <person name="Gelbart W."/>
            <person name="Iyer V.N."/>
            <person name="Pollard D.A."/>
            <person name="Sackton T.B."/>
            <person name="Larracuente A.M."/>
            <person name="Singh N.D."/>
            <person name="Abad J.P."/>
            <person name="Abt D.N."/>
            <person name="Adryan B."/>
            <person name="Aguade M."/>
            <person name="Akashi H."/>
            <person name="Anderson W.W."/>
            <person name="Aquadro C.F."/>
            <person name="Ardell D.H."/>
            <person name="Arguello R."/>
            <person name="Artieri C.G."/>
            <person name="Barbash D.A."/>
            <person name="Barker D."/>
            <person name="Barsanti P."/>
            <person name="Batterham P."/>
            <person name="Batzoglou S."/>
            <person name="Begun D."/>
            <person name="Bhutkar A."/>
            <person name="Blanco E."/>
            <person name="Bosak S.A."/>
            <person name="Bradley R.K."/>
            <person name="Brand A.D."/>
            <person name="Brent M.R."/>
            <person name="Brooks A.N."/>
            <person name="Brown R.H."/>
            <person name="Butlin R.K."/>
            <person name="Caggese C."/>
            <person name="Calvi B.R."/>
            <person name="Bernardo de Carvalho A."/>
            <person name="Caspi A."/>
            <person name="Castrezana S."/>
            <person name="Celniker S.E."/>
            <person name="Chang J.L."/>
            <person name="Chapple C."/>
            <person name="Chatterji S."/>
            <person name="Chinwalla A."/>
            <person name="Civetta A."/>
            <person name="Clifton S.W."/>
            <person name="Comeron J.M."/>
            <person name="Costello J.C."/>
            <person name="Coyne J.A."/>
            <person name="Daub J."/>
            <person name="David R.G."/>
            <person name="Delcher A.L."/>
            <person name="Delehaunty K."/>
            <person name="Do C.B."/>
            <person name="Ebling H."/>
            <person name="Edwards K."/>
            <person name="Eickbush T."/>
            <person name="Evans J.D."/>
            <person name="Filipski A."/>
            <person name="Findeiss S."/>
            <person name="Freyhult E."/>
            <person name="Fulton L."/>
            <person name="Fulton R."/>
            <person name="Garcia A.C."/>
            <person name="Gardiner A."/>
            <person name="Garfield D.A."/>
            <person name="Garvin B.E."/>
            <person name="Gibson G."/>
            <person name="Gilbert D."/>
            <person name="Gnerre S."/>
            <person name="Godfrey J."/>
            <person name="Good R."/>
            <person name="Gotea V."/>
            <person name="Gravely B."/>
            <person name="Greenberg A.J."/>
            <person name="Griffiths-Jones S."/>
            <person name="Gross S."/>
            <person name="Guigo R."/>
            <person name="Gustafson E.A."/>
            <person name="Haerty W."/>
            <person name="Hahn M.W."/>
            <person name="Halligan D.L."/>
            <person name="Halpern A.L."/>
            <person name="Halter G.M."/>
            <person name="Han M.V."/>
            <person name="Heger A."/>
            <person name="Hillier L."/>
            <person name="Hinrichs A.S."/>
            <person name="Holmes I."/>
            <person name="Hoskins R.A."/>
            <person name="Hubisz M.J."/>
            <person name="Hultmark D."/>
            <person name="Huntley M.A."/>
            <person name="Jaffe D.B."/>
            <person name="Jagadeeshan S."/>
            <person name="Jeck W.R."/>
            <person name="Johnson J."/>
            <person name="Jones C.D."/>
            <person name="Jordan W.C."/>
            <person name="Karpen G.H."/>
            <person name="Kataoka E."/>
            <person name="Keightley P.D."/>
            <person name="Kheradpour P."/>
            <person name="Kirkness E.F."/>
            <person name="Koerich L.B."/>
            <person name="Kristiansen K."/>
            <person name="Kudrna D."/>
            <person name="Kulathinal R.J."/>
            <person name="Kumar S."/>
            <person name="Kwok R."/>
            <person name="Lander E."/>
            <person name="Langley C.H."/>
            <person name="Lapoint R."/>
            <person name="Lazzaro B.P."/>
            <person name="Lee S.J."/>
            <person name="Levesque L."/>
            <person name="Li R."/>
            <person name="Lin C.F."/>
            <person name="Lin M.F."/>
            <person name="Lindblad-Toh K."/>
            <person name="Llopart A."/>
            <person name="Long M."/>
            <person name="Low L."/>
            <person name="Lozovsky E."/>
            <person name="Lu J."/>
            <person name="Luo M."/>
            <person name="Machado C.A."/>
            <person name="Makalowski W."/>
            <person name="Marzo M."/>
            <person name="Matsuda M."/>
            <person name="Matzkin L."/>
            <person name="McAllister B."/>
            <person name="McBride C.S."/>
            <person name="McKernan B."/>
            <person name="McKernan K."/>
            <person name="Mendez-Lago M."/>
            <person name="Minx P."/>
            <person name="Mollenhauer M.U."/>
            <person name="Montooth K."/>
            <person name="Mount S.M."/>
            <person name="Mu X."/>
            <person name="Myers E."/>
            <person name="Negre B."/>
            <person name="Newfeld S."/>
            <person name="Nielsen R."/>
            <person name="Noor M.A."/>
            <person name="O'Grady P."/>
            <person name="Pachter L."/>
            <person name="Papaceit M."/>
            <person name="Parisi M.J."/>
            <person name="Parisi M."/>
            <person name="Parts L."/>
            <person name="Pedersen J.S."/>
            <person name="Pesole G."/>
            <person name="Phillippy A.M."/>
            <person name="Ponting C.P."/>
            <person name="Pop M."/>
            <person name="Porcelli D."/>
            <person name="Powell J.R."/>
            <person name="Prohaska S."/>
            <person name="Pruitt K."/>
            <person name="Puig M."/>
            <person name="Quesneville H."/>
            <person name="Ram K.R."/>
            <person name="Rand D."/>
            <person name="Rasmussen M.D."/>
            <person name="Reed L.K."/>
            <person name="Reenan R."/>
            <person name="Reily A."/>
            <person name="Remington K.A."/>
            <person name="Rieger T.T."/>
            <person name="Ritchie M.G."/>
            <person name="Robin C."/>
            <person name="Rogers Y.H."/>
            <person name="Rohde C."/>
            <person name="Rozas J."/>
            <person name="Rubenfield M.J."/>
            <person name="Ruiz A."/>
            <person name="Russo S."/>
            <person name="Salzberg S.L."/>
            <person name="Sanchez-Gracia A."/>
            <person name="Saranga D.J."/>
            <person name="Sato H."/>
            <person name="Schaeffer S.W."/>
            <person name="Schatz M.C."/>
            <person name="Schlenke T."/>
            <person name="Schwartz R."/>
            <person name="Segarra C."/>
            <person name="Singh R.S."/>
            <person name="Sirot L."/>
            <person name="Sirota M."/>
            <person name="Sisneros N.B."/>
            <person name="Smith C.D."/>
            <person name="Smith T.F."/>
            <person name="Spieth J."/>
            <person name="Stage D.E."/>
            <person name="Stark A."/>
            <person name="Stephan W."/>
            <person name="Strausberg R.L."/>
            <person name="Strempel S."/>
            <person name="Sturgill D."/>
            <person name="Sutton G."/>
            <person name="Sutton G.G."/>
            <person name="Tao W."/>
            <person name="Teichmann S."/>
            <person name="Tobari Y.N."/>
            <person name="Tomimura Y."/>
            <person name="Tsolas J.M."/>
            <person name="Valente V.L."/>
            <person name="Venter E."/>
            <person name="Venter J.C."/>
            <person name="Vicario S."/>
            <person name="Vieira F.G."/>
            <person name="Vilella A.J."/>
            <person name="Villasante A."/>
            <person name="Walenz B."/>
            <person name="Wang J."/>
            <person name="Wasserman M."/>
            <person name="Watts T."/>
            <person name="Wilson D."/>
            <person name="Wilson R.K."/>
            <person name="Wing R.A."/>
            <person name="Wolfner M.F."/>
            <person name="Wong A."/>
            <person name="Wong G.K."/>
            <person name="Wu C.I."/>
            <person name="Wu G."/>
            <person name="Yamamoto D."/>
            <person name="Yang H.P."/>
            <person name="Yang S.P."/>
            <person name="Yorke J.A."/>
            <person name="Yoshida K."/>
            <person name="Zdobnov E."/>
            <person name="Zhang P."/>
            <person name="Zhang Y."/>
            <person name="Zimin A.V."/>
            <person name="Baldwin J."/>
            <person name="Abdouelleil A."/>
            <person name="Abdulkadir J."/>
            <person name="Abebe A."/>
            <person name="Abera B."/>
            <person name="Abreu J."/>
            <person name="Acer S.C."/>
            <person name="Aftuck L."/>
            <person name="Alexander A."/>
            <person name="An P."/>
            <person name="Anderson E."/>
            <person name="Anderson S."/>
            <person name="Arachi H."/>
            <person name="Azer M."/>
            <person name="Bachantsang P."/>
            <person name="Barry A."/>
            <person name="Bayul T."/>
            <person name="Berlin A."/>
            <person name="Bessette D."/>
            <person name="Bloom T."/>
            <person name="Blye J."/>
            <person name="Boguslavskiy L."/>
            <person name="Bonnet C."/>
            <person name="Boukhgalter B."/>
            <person name="Bourzgui I."/>
            <person name="Brown A."/>
            <person name="Cahill P."/>
            <person name="Channer S."/>
            <person name="Cheshatsang Y."/>
            <person name="Chuda L."/>
            <person name="Citroen M."/>
            <person name="Collymore A."/>
            <person name="Cooke P."/>
            <person name="Costello M."/>
            <person name="D'Aco K."/>
            <person name="Daza R."/>
            <person name="De Haan G."/>
            <person name="DeGray S."/>
            <person name="DeMaso C."/>
            <person name="Dhargay N."/>
            <person name="Dooley K."/>
            <person name="Dooley E."/>
            <person name="Doricent M."/>
            <person name="Dorje P."/>
            <person name="Dorjee K."/>
            <person name="Dupes A."/>
            <person name="Elong R."/>
            <person name="Falk J."/>
            <person name="Farina A."/>
            <person name="Faro S."/>
            <person name="Ferguson D."/>
            <person name="Fisher S."/>
            <person name="Foley C.D."/>
            <person name="Franke A."/>
            <person name="Friedrich D."/>
            <person name="Gadbois L."/>
            <person name="Gearin G."/>
            <person name="Gearin C.R."/>
            <person name="Giannoukos G."/>
            <person name="Goode T."/>
            <person name="Graham J."/>
            <person name="Grandbois E."/>
            <person name="Grewal S."/>
            <person name="Gyaltsen K."/>
            <person name="Hafez N."/>
            <person name="Hagos B."/>
            <person name="Hall J."/>
            <person name="Henson C."/>
            <person name="Hollinger A."/>
            <person name="Honan T."/>
            <person name="Huard M.D."/>
            <person name="Hughes L."/>
            <person name="Hurhula B."/>
            <person name="Husby M.E."/>
            <person name="Kamat A."/>
            <person name="Kanga B."/>
            <person name="Kashin S."/>
            <person name="Khazanovich D."/>
            <person name="Kisner P."/>
            <person name="Lance K."/>
            <person name="Lara M."/>
            <person name="Lee W."/>
            <person name="Lennon N."/>
            <person name="Letendre F."/>
            <person name="LeVine R."/>
            <person name="Lipovsky A."/>
            <person name="Liu X."/>
            <person name="Liu J."/>
            <person name="Liu S."/>
            <person name="Lokyitsang T."/>
            <person name="Lokyitsang Y."/>
            <person name="Lubonja R."/>
            <person name="Lui A."/>
            <person name="MacDonald P."/>
            <person name="Magnisalis V."/>
            <person name="Maru K."/>
            <person name="Matthews C."/>
            <person name="McCusker W."/>
            <person name="McDonough S."/>
            <person name="Mehta T."/>
            <person name="Meldrim J."/>
            <person name="Meneus L."/>
            <person name="Mihai O."/>
            <person name="Mihalev A."/>
            <person name="Mihova T."/>
            <person name="Mittelman R."/>
            <person name="Mlenga V."/>
            <person name="Montmayeur A."/>
            <person name="Mulrain L."/>
            <person name="Navidi A."/>
            <person name="Naylor J."/>
            <person name="Negash T."/>
            <person name="Nguyen T."/>
            <person name="Nguyen N."/>
            <person name="Nicol R."/>
            <person name="Norbu C."/>
            <person name="Norbu N."/>
            <person name="Novod N."/>
            <person name="O'Neill B."/>
            <person name="Osman S."/>
            <person name="Markiewicz E."/>
            <person name="Oyono O.L."/>
            <person name="Patti C."/>
            <person name="Phunkhang P."/>
            <person name="Pierre F."/>
            <person name="Priest M."/>
            <person name="Raghuraman S."/>
            <person name="Rege F."/>
            <person name="Reyes R."/>
            <person name="Rise C."/>
            <person name="Rogov P."/>
            <person name="Ross K."/>
            <person name="Ryan E."/>
            <person name="Settipalli S."/>
            <person name="Shea T."/>
            <person name="Sherpa N."/>
            <person name="Shi L."/>
            <person name="Shih D."/>
            <person name="Sparrow T."/>
            <person name="Spaulding J."/>
            <person name="Stalker J."/>
            <person name="Stange-Thomann N."/>
            <person name="Stavropoulos S."/>
            <person name="Stone C."/>
            <person name="Strader C."/>
            <person name="Tesfaye S."/>
            <person name="Thomson T."/>
            <person name="Thoulutsang Y."/>
            <person name="Thoulutsang D."/>
            <person name="Topham K."/>
            <person name="Topping I."/>
            <person name="Tsamla T."/>
            <person name="Vassiliev H."/>
            <person name="Vo A."/>
            <person name="Wangchuk T."/>
            <person name="Wangdi T."/>
            <person name="Weiand M."/>
            <person name="Wilkinson J."/>
            <person name="Wilson A."/>
            <person name="Yadav S."/>
            <person name="Young G."/>
            <person name="Yu Q."/>
            <person name="Zembek L."/>
            <person name="Zhong D."/>
            <person name="Zimmer A."/>
            <person name="Zwirko Z."/>
            <person name="Jaffe D.B."/>
            <person name="Alvarez P."/>
            <person name="Brockman W."/>
            <person name="Butler J."/>
            <person name="Chin C."/>
            <person name="Gnerre S."/>
            <person name="Grabherr M."/>
            <person name="Kleber M."/>
            <person name="Mauceli E."/>
            <person name="MacCallum I."/>
        </authorList>
    </citation>
    <scope>NUCLEOTIDE SEQUENCE [LARGE SCALE GENOMIC DNA]</scope>
    <source>
        <strain evidence="3">Tucson 15010-1051.87</strain>
    </source>
</reference>
<accession>B4M2Q5</accession>
<feature type="compositionally biased region" description="Basic and acidic residues" evidence="1">
    <location>
        <begin position="515"/>
        <end position="533"/>
    </location>
</feature>
<evidence type="ECO:0000313" key="2">
    <source>
        <dbReference type="EMBL" id="EDW65959.2"/>
    </source>
</evidence>
<feature type="compositionally biased region" description="Basic and acidic residues" evidence="1">
    <location>
        <begin position="191"/>
        <end position="204"/>
    </location>
</feature>
<gene>
    <name evidence="2" type="primary">Dvir\GJ19535</name>
    <name evidence="2" type="ORF">Dvir_GJ19535</name>
</gene>
<feature type="region of interest" description="Disordered" evidence="1">
    <location>
        <begin position="124"/>
        <end position="204"/>
    </location>
</feature>
<feature type="region of interest" description="Disordered" evidence="1">
    <location>
        <begin position="419"/>
        <end position="446"/>
    </location>
</feature>
<evidence type="ECO:0000256" key="1">
    <source>
        <dbReference type="SAM" id="MobiDB-lite"/>
    </source>
</evidence>
<feature type="compositionally biased region" description="Polar residues" evidence="1">
    <location>
        <begin position="538"/>
        <end position="553"/>
    </location>
</feature>
<sequence length="621" mass="71432">MDKGCYNRRTNKSNEARNDQNYCQMGRVDKPEDDYLVYSRAGNKSRIHLEAIYDDRYWPRPECEKSTQTLLYDCPRCNRESTAQQTDGSIRQFSQPDGQCSYQRYKRNDPTEDLLLSDYRKQYGKQPLQKTNAELPEGQTERSRKQLSFERNDQNARQNGTDIPAASGAGQLPKRYERPSCYQPTCGNMNKELRTPSRPTEEAIPQRHQRYNECLEPPAEPVEGRLPRDCQKQYNSYKTSHKELPTLAMDGLGQRRSKQQHQRMGDEHEPMERRDLPAKHQTSPGDLRLPRDYRLHSTNNGAKELHTPFPATVDTAAKDYYRKELPIPLTKDYIPKRNAKQVNFQSTKEVPAPSHHKNHSGHQRTYSNVVKDVPSLPNKDLDPRSEHVPAYGNTTKEDPQQARNQTKFVAPSRHLDIDCTPQSQQQQPRRAPKSSQYPGPSGGRVLYKNARFANDSSVERGKKRDSLVDLLYFKKPTKFDYTSTDSTSALIQMNEDMARMFDLYTTDSASTQQTQERKDEMNDPPKTIKHEHQLPSLGLTSPTKNSPVTPNKNANDDGPTMIVDGFKLSAKDMIDTMVTAPMIRRVQRIYRANLAEQMLLVQELDSIPKLVKETLENVRKN</sequence>
<dbReference type="OrthoDB" id="7989813at2759"/>
<proteinExistence type="predicted"/>
<dbReference type="KEGG" id="dvi:6632149"/>
<feature type="region of interest" description="Disordered" evidence="1">
    <location>
        <begin position="250"/>
        <end position="291"/>
    </location>
</feature>
<dbReference type="AlphaFoldDB" id="B4M2Q5"/>
<evidence type="ECO:0000313" key="3">
    <source>
        <dbReference type="Proteomes" id="UP000008792"/>
    </source>
</evidence>
<feature type="compositionally biased region" description="Low complexity" evidence="1">
    <location>
        <begin position="421"/>
        <end position="436"/>
    </location>
</feature>
<feature type="region of interest" description="Disordered" evidence="1">
    <location>
        <begin position="83"/>
        <end position="106"/>
    </location>
</feature>